<dbReference type="PANTHER" id="PTHR30163">
    <property type="entry name" value="MEMBRANE-BOUND LYTIC MUREIN TRANSGLYCOSYLASE B"/>
    <property type="match status" value="1"/>
</dbReference>
<feature type="signal peptide" evidence="1">
    <location>
        <begin position="1"/>
        <end position="22"/>
    </location>
</feature>
<evidence type="ECO:0000256" key="1">
    <source>
        <dbReference type="SAM" id="SignalP"/>
    </source>
</evidence>
<name>A0ABN3DM43_9MICO</name>
<keyword evidence="1" id="KW-0732">Signal</keyword>
<accession>A0ABN3DM43</accession>
<dbReference type="Pfam" id="PF13406">
    <property type="entry name" value="SLT_2"/>
    <property type="match status" value="1"/>
</dbReference>
<dbReference type="EMBL" id="BAAAQY010000005">
    <property type="protein sequence ID" value="GAA2236030.1"/>
    <property type="molecule type" value="Genomic_DNA"/>
</dbReference>
<sequence length="271" mass="27316">MAGKRHRRGAALAAGAGVVALAAGLSGCTGPGGEDGGPDATFAVFAEAPRASGVAEGAFDGDEPGGSAPLAALADPGWLDRTAEATGIPRRALQGYAGAALVLAEQQPDCRVGWNTLAGIGWVESHHGTIFGGSIQPDGRTSDLIIGVALDGQGFQEIADTDGGAVDGDTEWDRAVGPMQFVPATWAAWATEGNGDGVPDIHNIDDASLSAAEYLCYSGRDDGGLGTEAGWRAAIAAYNESPAYLDEVLEYANRYAEESAAASADPTPAAG</sequence>
<dbReference type="PANTHER" id="PTHR30163:SF8">
    <property type="entry name" value="LYTIC MUREIN TRANSGLYCOSYLASE"/>
    <property type="match status" value="1"/>
</dbReference>
<dbReference type="InterPro" id="IPR043426">
    <property type="entry name" value="MltB-like"/>
</dbReference>
<reference evidence="3 4" key="1">
    <citation type="journal article" date="2019" name="Int. J. Syst. Evol. Microbiol.">
        <title>The Global Catalogue of Microorganisms (GCM) 10K type strain sequencing project: providing services to taxonomists for standard genome sequencing and annotation.</title>
        <authorList>
            <consortium name="The Broad Institute Genomics Platform"/>
            <consortium name="The Broad Institute Genome Sequencing Center for Infectious Disease"/>
            <person name="Wu L."/>
            <person name="Ma J."/>
        </authorList>
    </citation>
    <scope>NUCLEOTIDE SEQUENCE [LARGE SCALE GENOMIC DNA]</scope>
    <source>
        <strain evidence="3 4">JCM 16117</strain>
    </source>
</reference>
<dbReference type="InterPro" id="IPR031304">
    <property type="entry name" value="SLT_2"/>
</dbReference>
<dbReference type="CDD" id="cd13399">
    <property type="entry name" value="Slt35-like"/>
    <property type="match status" value="1"/>
</dbReference>
<evidence type="ECO:0000313" key="3">
    <source>
        <dbReference type="EMBL" id="GAA2236030.1"/>
    </source>
</evidence>
<feature type="chain" id="PRO_5046097697" description="Transglycosylase SLT domain-containing protein" evidence="1">
    <location>
        <begin position="23"/>
        <end position="271"/>
    </location>
</feature>
<dbReference type="RefSeq" id="WP_310795681.1">
    <property type="nucleotide sequence ID" value="NZ_BAAAQY010000005.1"/>
</dbReference>
<dbReference type="PROSITE" id="PS51257">
    <property type="entry name" value="PROKAR_LIPOPROTEIN"/>
    <property type="match status" value="1"/>
</dbReference>
<comment type="caution">
    <text evidence="3">The sequence shown here is derived from an EMBL/GenBank/DDBJ whole genome shotgun (WGS) entry which is preliminary data.</text>
</comment>
<protein>
    <recommendedName>
        <fullName evidence="2">Transglycosylase SLT domain-containing protein</fullName>
    </recommendedName>
</protein>
<dbReference type="SUPFAM" id="SSF53955">
    <property type="entry name" value="Lysozyme-like"/>
    <property type="match status" value="1"/>
</dbReference>
<dbReference type="Gene3D" id="1.10.530.10">
    <property type="match status" value="1"/>
</dbReference>
<evidence type="ECO:0000313" key="4">
    <source>
        <dbReference type="Proteomes" id="UP001500929"/>
    </source>
</evidence>
<organism evidence="3 4">
    <name type="scientific">Herbiconiux moechotypicola</name>
    <dbReference type="NCBI Taxonomy" id="637393"/>
    <lineage>
        <taxon>Bacteria</taxon>
        <taxon>Bacillati</taxon>
        <taxon>Actinomycetota</taxon>
        <taxon>Actinomycetes</taxon>
        <taxon>Micrococcales</taxon>
        <taxon>Microbacteriaceae</taxon>
        <taxon>Herbiconiux</taxon>
    </lineage>
</organism>
<proteinExistence type="predicted"/>
<evidence type="ECO:0000259" key="2">
    <source>
        <dbReference type="Pfam" id="PF13406"/>
    </source>
</evidence>
<gene>
    <name evidence="3" type="ORF">GCM10009851_21290</name>
</gene>
<dbReference type="InterPro" id="IPR023346">
    <property type="entry name" value="Lysozyme-like_dom_sf"/>
</dbReference>
<dbReference type="Proteomes" id="UP001500929">
    <property type="component" value="Unassembled WGS sequence"/>
</dbReference>
<feature type="domain" description="Transglycosylase SLT" evidence="2">
    <location>
        <begin position="172"/>
        <end position="219"/>
    </location>
</feature>
<keyword evidence="4" id="KW-1185">Reference proteome</keyword>